<evidence type="ECO:0000256" key="8">
    <source>
        <dbReference type="ARBA" id="ARBA00050776"/>
    </source>
</evidence>
<evidence type="ECO:0000256" key="6">
    <source>
        <dbReference type="ARBA" id="ARBA00023004"/>
    </source>
</evidence>
<dbReference type="Gene3D" id="3.40.640.10">
    <property type="entry name" value="Type I PLP-dependent aspartate aminotransferase-like (Major domain)"/>
    <property type="match status" value="1"/>
</dbReference>
<feature type="domain" description="Aminotransferase class V" evidence="9">
    <location>
        <begin position="4"/>
        <end position="364"/>
    </location>
</feature>
<evidence type="ECO:0000256" key="2">
    <source>
        <dbReference type="ARBA" id="ARBA00006490"/>
    </source>
</evidence>
<evidence type="ECO:0000256" key="3">
    <source>
        <dbReference type="ARBA" id="ARBA00022679"/>
    </source>
</evidence>
<dbReference type="PANTHER" id="PTHR11601">
    <property type="entry name" value="CYSTEINE DESULFURYLASE FAMILY MEMBER"/>
    <property type="match status" value="1"/>
</dbReference>
<dbReference type="SUPFAM" id="SSF53383">
    <property type="entry name" value="PLP-dependent transferases"/>
    <property type="match status" value="1"/>
</dbReference>
<dbReference type="InterPro" id="IPR015421">
    <property type="entry name" value="PyrdxlP-dep_Trfase_major"/>
</dbReference>
<dbReference type="GO" id="GO:0031071">
    <property type="term" value="F:cysteine desulfurase activity"/>
    <property type="evidence" value="ECO:0007669"/>
    <property type="project" value="UniProtKB-EC"/>
</dbReference>
<keyword evidence="5" id="KW-0663">Pyridoxal phosphate</keyword>
<evidence type="ECO:0000313" key="11">
    <source>
        <dbReference type="Proteomes" id="UP000810292"/>
    </source>
</evidence>
<evidence type="ECO:0000256" key="7">
    <source>
        <dbReference type="ARBA" id="ARBA00023014"/>
    </source>
</evidence>
<dbReference type="InterPro" id="IPR015424">
    <property type="entry name" value="PyrdxlP-dep_Trfase"/>
</dbReference>
<organism evidence="10 11">
    <name type="scientific">Candidatus Ornithospirochaeta stercoravium</name>
    <dbReference type="NCBI Taxonomy" id="2840897"/>
    <lineage>
        <taxon>Bacteria</taxon>
        <taxon>Pseudomonadati</taxon>
        <taxon>Spirochaetota</taxon>
        <taxon>Spirochaetia</taxon>
        <taxon>Spirochaetales</taxon>
        <taxon>Spirochaetaceae</taxon>
        <taxon>Spirochaetaceae incertae sedis</taxon>
        <taxon>Candidatus Ornithospirochaeta</taxon>
    </lineage>
</organism>
<dbReference type="EMBL" id="JADIMF010000038">
    <property type="protein sequence ID" value="MBO8468641.1"/>
    <property type="molecule type" value="Genomic_DNA"/>
</dbReference>
<dbReference type="GO" id="GO:0051536">
    <property type="term" value="F:iron-sulfur cluster binding"/>
    <property type="evidence" value="ECO:0007669"/>
    <property type="project" value="UniProtKB-KW"/>
</dbReference>
<dbReference type="Gene3D" id="3.90.1150.10">
    <property type="entry name" value="Aspartate Aminotransferase, domain 1"/>
    <property type="match status" value="1"/>
</dbReference>
<dbReference type="InterPro" id="IPR016454">
    <property type="entry name" value="Cysteine_dSase"/>
</dbReference>
<dbReference type="Proteomes" id="UP000810292">
    <property type="component" value="Unassembled WGS sequence"/>
</dbReference>
<reference evidence="10" key="2">
    <citation type="journal article" date="2021" name="PeerJ">
        <title>Extensive microbial diversity within the chicken gut microbiome revealed by metagenomics and culture.</title>
        <authorList>
            <person name="Gilroy R."/>
            <person name="Ravi A."/>
            <person name="Getino M."/>
            <person name="Pursley I."/>
            <person name="Horton D.L."/>
            <person name="Alikhan N.F."/>
            <person name="Baker D."/>
            <person name="Gharbi K."/>
            <person name="Hall N."/>
            <person name="Watson M."/>
            <person name="Adriaenssens E.M."/>
            <person name="Foster-Nyarko E."/>
            <person name="Jarju S."/>
            <person name="Secka A."/>
            <person name="Antonio M."/>
            <person name="Oren A."/>
            <person name="Chaudhuri R.R."/>
            <person name="La Ragione R."/>
            <person name="Hildebrand F."/>
            <person name="Pallen M.J."/>
        </authorList>
    </citation>
    <scope>NUCLEOTIDE SEQUENCE</scope>
    <source>
        <strain evidence="10">14700</strain>
    </source>
</reference>
<evidence type="ECO:0000313" key="10">
    <source>
        <dbReference type="EMBL" id="MBO8468641.1"/>
    </source>
</evidence>
<evidence type="ECO:0000259" key="9">
    <source>
        <dbReference type="Pfam" id="PF00266"/>
    </source>
</evidence>
<comment type="cofactor">
    <cofactor evidence="1">
        <name>pyridoxal 5'-phosphate</name>
        <dbReference type="ChEBI" id="CHEBI:597326"/>
    </cofactor>
</comment>
<dbReference type="AlphaFoldDB" id="A0A9D9IBR7"/>
<dbReference type="PIRSF" id="PIRSF005572">
    <property type="entry name" value="NifS"/>
    <property type="match status" value="1"/>
</dbReference>
<keyword evidence="6" id="KW-0408">Iron</keyword>
<protein>
    <submittedName>
        <fullName evidence="10">Cysteine desulfurase</fullName>
    </submittedName>
</protein>
<dbReference type="InterPro" id="IPR000192">
    <property type="entry name" value="Aminotrans_V_dom"/>
</dbReference>
<evidence type="ECO:0000256" key="1">
    <source>
        <dbReference type="ARBA" id="ARBA00001933"/>
    </source>
</evidence>
<evidence type="ECO:0000256" key="5">
    <source>
        <dbReference type="ARBA" id="ARBA00022898"/>
    </source>
</evidence>
<keyword evidence="7" id="KW-0411">Iron-sulfur</keyword>
<accession>A0A9D9IBR7</accession>
<comment type="caution">
    <text evidence="10">The sequence shown here is derived from an EMBL/GenBank/DDBJ whole genome shotgun (WGS) entry which is preliminary data.</text>
</comment>
<evidence type="ECO:0000256" key="4">
    <source>
        <dbReference type="ARBA" id="ARBA00022723"/>
    </source>
</evidence>
<comment type="catalytic activity">
    <reaction evidence="8">
        <text>(sulfur carrier)-H + L-cysteine = (sulfur carrier)-SH + L-alanine</text>
        <dbReference type="Rhea" id="RHEA:43892"/>
        <dbReference type="Rhea" id="RHEA-COMP:14737"/>
        <dbReference type="Rhea" id="RHEA-COMP:14739"/>
        <dbReference type="ChEBI" id="CHEBI:29917"/>
        <dbReference type="ChEBI" id="CHEBI:35235"/>
        <dbReference type="ChEBI" id="CHEBI:57972"/>
        <dbReference type="ChEBI" id="CHEBI:64428"/>
        <dbReference type="EC" id="2.8.1.7"/>
    </reaction>
</comment>
<sequence length="375" mass="41211">MNLYFDNAATTHISENALKEYIRTSEDFFANPSSVHKPGLNAHKKLDEEREKIASLLKVKSSSIVFTSGATESIASVISSLLFTTPGKIIISAIEHEAVSSWLPLLKQYGWECKELKARNGIISRDDLIAELTPDTKFIGIMAVNNVTGAIEPINELVQCVRDYEKTINRKIFFFADSVQALGKIEYDLTSLDIDGASFSAHKINGPRGIGMLYLKNPSSFRPLSTGGGQERGKRGGTENLPAIAAFRVAMEEWLTDQKKKNETVSEYKLMTINALKELGLEILSPEISSPYILSFASTLPSEVFTRMLSDKGVYASAGSACSNNTKGESEKILLRMGRKPNEAKNAVRLSFSNSTTKEDVEALISILKEIVNGK</sequence>
<dbReference type="Gene3D" id="1.10.260.50">
    <property type="match status" value="1"/>
</dbReference>
<comment type="similarity">
    <text evidence="2">Belongs to the class-V pyridoxal-phosphate-dependent aminotransferase family. NifS/IscS subfamily.</text>
</comment>
<reference evidence="10" key="1">
    <citation type="submission" date="2020-10" db="EMBL/GenBank/DDBJ databases">
        <authorList>
            <person name="Gilroy R."/>
        </authorList>
    </citation>
    <scope>NUCLEOTIDE SEQUENCE</scope>
    <source>
        <strain evidence="10">14700</strain>
    </source>
</reference>
<dbReference type="GO" id="GO:0046872">
    <property type="term" value="F:metal ion binding"/>
    <property type="evidence" value="ECO:0007669"/>
    <property type="project" value="UniProtKB-KW"/>
</dbReference>
<dbReference type="Pfam" id="PF00266">
    <property type="entry name" value="Aminotran_5"/>
    <property type="match status" value="1"/>
</dbReference>
<name>A0A9D9IBR7_9SPIO</name>
<gene>
    <name evidence="10" type="ORF">IAA72_02515</name>
</gene>
<dbReference type="PANTHER" id="PTHR11601:SF34">
    <property type="entry name" value="CYSTEINE DESULFURASE"/>
    <property type="match status" value="1"/>
</dbReference>
<proteinExistence type="inferred from homology"/>
<keyword evidence="3" id="KW-0808">Transferase</keyword>
<dbReference type="InterPro" id="IPR015422">
    <property type="entry name" value="PyrdxlP-dep_Trfase_small"/>
</dbReference>
<keyword evidence="4" id="KW-0479">Metal-binding</keyword>